<comment type="caution">
    <text evidence="6">The sequence shown here is derived from an EMBL/GenBank/DDBJ whole genome shotgun (WGS) entry which is preliminary data.</text>
</comment>
<keyword evidence="7" id="KW-1185">Reference proteome</keyword>
<feature type="domain" description="Anticodon-binding" evidence="5">
    <location>
        <begin position="18"/>
        <end position="69"/>
    </location>
</feature>
<organism evidence="6 7">
    <name type="scientific">Candidatus Regiella insecticola 5.15</name>
    <dbReference type="NCBI Taxonomy" id="1005043"/>
    <lineage>
        <taxon>Bacteria</taxon>
        <taxon>Pseudomonadati</taxon>
        <taxon>Pseudomonadota</taxon>
        <taxon>Gammaproteobacteria</taxon>
        <taxon>Enterobacterales</taxon>
        <taxon>Enterobacteriaceae</taxon>
        <taxon>aphid secondary symbionts</taxon>
        <taxon>Candidatus Regiella</taxon>
    </lineage>
</organism>
<name>G2GW79_9ENTR</name>
<keyword evidence="2" id="KW-0547">Nucleotide-binding</keyword>
<evidence type="ECO:0000256" key="1">
    <source>
        <dbReference type="ARBA" id="ARBA00022598"/>
    </source>
</evidence>
<evidence type="ECO:0000256" key="4">
    <source>
        <dbReference type="ARBA" id="ARBA00023146"/>
    </source>
</evidence>
<sequence>AEDLRNKIPSLKLMTHHGGGKIARQFSRAEQCGARFALVLGSNELSTRKVTLKNLATGEQETLQQADIAVHLAKLLT</sequence>
<dbReference type="InterPro" id="IPR004154">
    <property type="entry name" value="Anticodon-bd"/>
</dbReference>
<evidence type="ECO:0000256" key="2">
    <source>
        <dbReference type="ARBA" id="ARBA00022840"/>
    </source>
</evidence>
<protein>
    <submittedName>
        <fullName evidence="6">Histidyl-tRNA synthetase</fullName>
    </submittedName>
</protein>
<reference evidence="6 7" key="1">
    <citation type="journal article" date="2012" name="Genome Res.">
        <title>Genomic basis of endosymbiont-conferred protection against an insect parasitoid.</title>
        <authorList>
            <person name="Hansen A.K."/>
            <person name="Vorburger C."/>
            <person name="Moran N.A."/>
        </authorList>
    </citation>
    <scope>NUCLEOTIDE SEQUENCE [LARGE SCALE GENOMIC DNA]</scope>
    <source>
        <strain evidence="7">R5.15</strain>
    </source>
</reference>
<keyword evidence="4 6" id="KW-0030">Aminoacyl-tRNA synthetase</keyword>
<evidence type="ECO:0000313" key="6">
    <source>
        <dbReference type="EMBL" id="EGY30004.1"/>
    </source>
</evidence>
<evidence type="ECO:0000259" key="5">
    <source>
        <dbReference type="Pfam" id="PF03129"/>
    </source>
</evidence>
<dbReference type="GO" id="GO:0005524">
    <property type="term" value="F:ATP binding"/>
    <property type="evidence" value="ECO:0007669"/>
    <property type="project" value="UniProtKB-KW"/>
</dbReference>
<dbReference type="SUPFAM" id="SSF52954">
    <property type="entry name" value="Class II aaRS ABD-related"/>
    <property type="match status" value="1"/>
</dbReference>
<evidence type="ECO:0000256" key="3">
    <source>
        <dbReference type="ARBA" id="ARBA00022917"/>
    </source>
</evidence>
<dbReference type="AlphaFoldDB" id="G2GW79"/>
<dbReference type="Gene3D" id="3.40.50.800">
    <property type="entry name" value="Anticodon-binding domain"/>
    <property type="match status" value="1"/>
</dbReference>
<keyword evidence="1" id="KW-0436">Ligase</keyword>
<dbReference type="GO" id="GO:0006418">
    <property type="term" value="P:tRNA aminoacylation for protein translation"/>
    <property type="evidence" value="ECO:0007669"/>
    <property type="project" value="UniProtKB-ARBA"/>
</dbReference>
<dbReference type="EMBL" id="AGCA01000002">
    <property type="protein sequence ID" value="EGY30004.1"/>
    <property type="molecule type" value="Genomic_DNA"/>
</dbReference>
<proteinExistence type="predicted"/>
<dbReference type="RefSeq" id="WP_006705649.1">
    <property type="nucleotide sequence ID" value="NZ_AGCA01000002.1"/>
</dbReference>
<keyword evidence="3" id="KW-0648">Protein biosynthesis</keyword>
<keyword evidence="2" id="KW-0067">ATP-binding</keyword>
<dbReference type="Proteomes" id="UP000004116">
    <property type="component" value="Unassembled WGS sequence"/>
</dbReference>
<dbReference type="InterPro" id="IPR036621">
    <property type="entry name" value="Anticodon-bd_dom_sf"/>
</dbReference>
<dbReference type="GO" id="GO:0004812">
    <property type="term" value="F:aminoacyl-tRNA ligase activity"/>
    <property type="evidence" value="ECO:0007669"/>
    <property type="project" value="UniProtKB-KW"/>
</dbReference>
<evidence type="ECO:0000313" key="7">
    <source>
        <dbReference type="Proteomes" id="UP000004116"/>
    </source>
</evidence>
<dbReference type="Pfam" id="PF03129">
    <property type="entry name" value="HGTP_anticodon"/>
    <property type="match status" value="1"/>
</dbReference>
<accession>G2GW79</accession>
<gene>
    <name evidence="6" type="ORF">Rin_00000060</name>
</gene>
<feature type="non-terminal residue" evidence="6">
    <location>
        <position position="1"/>
    </location>
</feature>